<gene>
    <name evidence="5" type="ORF">J5O05_12005</name>
</gene>
<evidence type="ECO:0000259" key="4">
    <source>
        <dbReference type="PROSITE" id="PS50887"/>
    </source>
</evidence>
<organism evidence="5 6">
    <name type="scientific">Pseudoalteromonas xiamenensis</name>
    <dbReference type="NCBI Taxonomy" id="882626"/>
    <lineage>
        <taxon>Bacteria</taxon>
        <taxon>Pseudomonadati</taxon>
        <taxon>Pseudomonadota</taxon>
        <taxon>Gammaproteobacteria</taxon>
        <taxon>Alteromonadales</taxon>
        <taxon>Pseudoalteromonadaceae</taxon>
        <taxon>Pseudoalteromonas</taxon>
    </lineage>
</organism>
<dbReference type="AlphaFoldDB" id="A0A975DG68"/>
<dbReference type="EC" id="2.7.7.65" evidence="2"/>
<dbReference type="RefSeq" id="WP_208842239.1">
    <property type="nucleotide sequence ID" value="NZ_CP072133.1"/>
</dbReference>
<dbReference type="InterPro" id="IPR029016">
    <property type="entry name" value="GAF-like_dom_sf"/>
</dbReference>
<dbReference type="InterPro" id="IPR043128">
    <property type="entry name" value="Rev_trsase/Diguanyl_cyclase"/>
</dbReference>
<dbReference type="InterPro" id="IPR029787">
    <property type="entry name" value="Nucleotide_cyclase"/>
</dbReference>
<dbReference type="SUPFAM" id="SSF55781">
    <property type="entry name" value="GAF domain-like"/>
    <property type="match status" value="1"/>
</dbReference>
<accession>A0A975DG68</accession>
<dbReference type="CDD" id="cd01949">
    <property type="entry name" value="GGDEF"/>
    <property type="match status" value="1"/>
</dbReference>
<dbReference type="SUPFAM" id="SSF55073">
    <property type="entry name" value="Nucleotide cyclase"/>
    <property type="match status" value="1"/>
</dbReference>
<dbReference type="SMART" id="SM00065">
    <property type="entry name" value="GAF"/>
    <property type="match status" value="1"/>
</dbReference>
<evidence type="ECO:0000256" key="1">
    <source>
        <dbReference type="ARBA" id="ARBA00001946"/>
    </source>
</evidence>
<dbReference type="KEGG" id="pxi:J5O05_12005"/>
<dbReference type="Pfam" id="PF00990">
    <property type="entry name" value="GGDEF"/>
    <property type="match status" value="1"/>
</dbReference>
<dbReference type="Proteomes" id="UP000664904">
    <property type="component" value="Chromosome"/>
</dbReference>
<dbReference type="PANTHER" id="PTHR45138:SF9">
    <property type="entry name" value="DIGUANYLATE CYCLASE DGCM-RELATED"/>
    <property type="match status" value="1"/>
</dbReference>
<comment type="cofactor">
    <cofactor evidence="1">
        <name>Mg(2+)</name>
        <dbReference type="ChEBI" id="CHEBI:18420"/>
    </cofactor>
</comment>
<evidence type="ECO:0000256" key="2">
    <source>
        <dbReference type="ARBA" id="ARBA00012528"/>
    </source>
</evidence>
<dbReference type="GO" id="GO:0052621">
    <property type="term" value="F:diguanylate cyclase activity"/>
    <property type="evidence" value="ECO:0007669"/>
    <property type="project" value="UniProtKB-EC"/>
</dbReference>
<keyword evidence="6" id="KW-1185">Reference proteome</keyword>
<proteinExistence type="predicted"/>
<reference evidence="5" key="1">
    <citation type="submission" date="2021-03" db="EMBL/GenBank/DDBJ databases">
        <title>Complete Genome of Pseudoalteromonas xiamenensis STKMTI.2, a new potential marine bacterium producing anti-Vibrio compounds.</title>
        <authorList>
            <person name="Handayani D.P."/>
            <person name="Isnansetyo A."/>
            <person name="Istiqomah I."/>
            <person name="Jumina J."/>
        </authorList>
    </citation>
    <scope>NUCLEOTIDE SEQUENCE</scope>
    <source>
        <strain evidence="5">STKMTI.2</strain>
    </source>
</reference>
<dbReference type="NCBIfam" id="TIGR00254">
    <property type="entry name" value="GGDEF"/>
    <property type="match status" value="1"/>
</dbReference>
<dbReference type="Pfam" id="PF01590">
    <property type="entry name" value="GAF"/>
    <property type="match status" value="1"/>
</dbReference>
<dbReference type="PANTHER" id="PTHR45138">
    <property type="entry name" value="REGULATORY COMPONENTS OF SENSORY TRANSDUCTION SYSTEM"/>
    <property type="match status" value="1"/>
</dbReference>
<dbReference type="PROSITE" id="PS50887">
    <property type="entry name" value="GGDEF"/>
    <property type="match status" value="1"/>
</dbReference>
<name>A0A975DG68_9GAMM</name>
<dbReference type="Gene3D" id="3.30.70.270">
    <property type="match status" value="1"/>
</dbReference>
<dbReference type="InterPro" id="IPR000160">
    <property type="entry name" value="GGDEF_dom"/>
</dbReference>
<dbReference type="EMBL" id="CP072133">
    <property type="protein sequence ID" value="QTH70655.1"/>
    <property type="molecule type" value="Genomic_DNA"/>
</dbReference>
<evidence type="ECO:0000313" key="5">
    <source>
        <dbReference type="EMBL" id="QTH70655.1"/>
    </source>
</evidence>
<evidence type="ECO:0000313" key="6">
    <source>
        <dbReference type="Proteomes" id="UP000664904"/>
    </source>
</evidence>
<dbReference type="FunFam" id="3.30.70.270:FF:000001">
    <property type="entry name" value="Diguanylate cyclase domain protein"/>
    <property type="match status" value="1"/>
</dbReference>
<sequence>MQNRLSELTQRLRRISSEEVDVSGEYPSFLSDIIHEGQLSLGIDRISVWLFDDINHPVKLINVANTDWPAGQVPSHFQTEDEEDPLAFYPSLKYTDFPIYFSAISSGVSIAANDAEQDESTLEFNGIYLQPNGITTMLDTVIFKNGIPLGVVCCEGRGGVREWSETEVAYAEMIADCCSRRLLVKELWQLQQKLRLLAFQDALTGLKNRRYLMDFTRREISRHLRNGSTLSAVMVDLDHFKRINDKYGHDVGDVVLRQFSECCLQILRTEDCLCRLGGEEFLAVLPATKLDDAATVAERLRAAVEALVIKHGALRLQITASFGVCEVELQQPFSQSLKLADNAVYQAKRAGRNCVVVV</sequence>
<dbReference type="Gene3D" id="3.30.450.40">
    <property type="match status" value="1"/>
</dbReference>
<dbReference type="InterPro" id="IPR050469">
    <property type="entry name" value="Diguanylate_Cyclase"/>
</dbReference>
<evidence type="ECO:0000256" key="3">
    <source>
        <dbReference type="ARBA" id="ARBA00034247"/>
    </source>
</evidence>
<protein>
    <recommendedName>
        <fullName evidence="2">diguanylate cyclase</fullName>
        <ecNumber evidence="2">2.7.7.65</ecNumber>
    </recommendedName>
</protein>
<dbReference type="InterPro" id="IPR003018">
    <property type="entry name" value="GAF"/>
</dbReference>
<comment type="catalytic activity">
    <reaction evidence="3">
        <text>2 GTP = 3',3'-c-di-GMP + 2 diphosphate</text>
        <dbReference type="Rhea" id="RHEA:24898"/>
        <dbReference type="ChEBI" id="CHEBI:33019"/>
        <dbReference type="ChEBI" id="CHEBI:37565"/>
        <dbReference type="ChEBI" id="CHEBI:58805"/>
        <dbReference type="EC" id="2.7.7.65"/>
    </reaction>
</comment>
<dbReference type="SMART" id="SM00267">
    <property type="entry name" value="GGDEF"/>
    <property type="match status" value="1"/>
</dbReference>
<feature type="domain" description="GGDEF" evidence="4">
    <location>
        <begin position="228"/>
        <end position="358"/>
    </location>
</feature>